<keyword evidence="3" id="KW-1185">Reference proteome</keyword>
<evidence type="ECO:0000313" key="3">
    <source>
        <dbReference type="Proteomes" id="UP001548832"/>
    </source>
</evidence>
<dbReference type="Pfam" id="PF07883">
    <property type="entry name" value="Cupin_2"/>
    <property type="match status" value="1"/>
</dbReference>
<evidence type="ECO:0000259" key="1">
    <source>
        <dbReference type="Pfam" id="PF07883"/>
    </source>
</evidence>
<reference evidence="2 3" key="1">
    <citation type="submission" date="2024-06" db="EMBL/GenBank/DDBJ databases">
        <authorList>
            <person name="Kim D.-U."/>
        </authorList>
    </citation>
    <scope>NUCLEOTIDE SEQUENCE [LARGE SCALE GENOMIC DNA]</scope>
    <source>
        <strain evidence="2 3">KACC15460</strain>
    </source>
</reference>
<name>A0ABV2D603_9HYPH</name>
<dbReference type="Proteomes" id="UP001548832">
    <property type="component" value="Unassembled WGS sequence"/>
</dbReference>
<dbReference type="InterPro" id="IPR013096">
    <property type="entry name" value="Cupin_2"/>
</dbReference>
<accession>A0ABV2D603</accession>
<comment type="caution">
    <text evidence="2">The sequence shown here is derived from an EMBL/GenBank/DDBJ whole genome shotgun (WGS) entry which is preliminary data.</text>
</comment>
<protein>
    <submittedName>
        <fullName evidence="2">Cupin domain-containing protein</fullName>
    </submittedName>
</protein>
<dbReference type="InterPro" id="IPR014710">
    <property type="entry name" value="RmlC-like_jellyroll"/>
</dbReference>
<sequence>MEARADKVVRIGELELTFLVNEEGATVFECVIPPGARVPAPHYHQEADETLYGLEGVLTVTADGRTQLLGPGDTVFIPRGSVHHHENLHEGRSRTLAVMTPGTIARRYFEEMAEVINVPGKPDLARAKEIMLRHGLIPV</sequence>
<dbReference type="PANTHER" id="PTHR36440:SF1">
    <property type="entry name" value="PUTATIVE (AFU_ORTHOLOGUE AFUA_8G07350)-RELATED"/>
    <property type="match status" value="1"/>
</dbReference>
<dbReference type="RefSeq" id="WP_354457559.1">
    <property type="nucleotide sequence ID" value="NZ_JBEWSZ010000001.1"/>
</dbReference>
<dbReference type="EMBL" id="JBEWSZ010000001">
    <property type="protein sequence ID" value="MET2825465.1"/>
    <property type="molecule type" value="Genomic_DNA"/>
</dbReference>
<dbReference type="InterPro" id="IPR011051">
    <property type="entry name" value="RmlC_Cupin_sf"/>
</dbReference>
<dbReference type="InterPro" id="IPR053146">
    <property type="entry name" value="QDO-like"/>
</dbReference>
<organism evidence="2 3">
    <name type="scientific">Mesorhizobium shangrilense</name>
    <dbReference type="NCBI Taxonomy" id="460060"/>
    <lineage>
        <taxon>Bacteria</taxon>
        <taxon>Pseudomonadati</taxon>
        <taxon>Pseudomonadota</taxon>
        <taxon>Alphaproteobacteria</taxon>
        <taxon>Hyphomicrobiales</taxon>
        <taxon>Phyllobacteriaceae</taxon>
        <taxon>Mesorhizobium</taxon>
    </lineage>
</organism>
<dbReference type="PANTHER" id="PTHR36440">
    <property type="entry name" value="PUTATIVE (AFU_ORTHOLOGUE AFUA_8G07350)-RELATED"/>
    <property type="match status" value="1"/>
</dbReference>
<dbReference type="SUPFAM" id="SSF51182">
    <property type="entry name" value="RmlC-like cupins"/>
    <property type="match status" value="1"/>
</dbReference>
<evidence type="ECO:0000313" key="2">
    <source>
        <dbReference type="EMBL" id="MET2825465.1"/>
    </source>
</evidence>
<feature type="domain" description="Cupin type-2" evidence="1">
    <location>
        <begin position="29"/>
        <end position="98"/>
    </location>
</feature>
<proteinExistence type="predicted"/>
<gene>
    <name evidence="2" type="ORF">ABVQ20_00580</name>
</gene>
<dbReference type="Gene3D" id="2.60.120.10">
    <property type="entry name" value="Jelly Rolls"/>
    <property type="match status" value="1"/>
</dbReference>